<evidence type="ECO:0000256" key="8">
    <source>
        <dbReference type="SAM" id="MobiDB-lite"/>
    </source>
</evidence>
<evidence type="ECO:0000256" key="7">
    <source>
        <dbReference type="ARBA" id="ARBA00047304"/>
    </source>
</evidence>
<dbReference type="Pfam" id="PF00931">
    <property type="entry name" value="NB-ARC"/>
    <property type="match status" value="1"/>
</dbReference>
<dbReference type="InterPro" id="IPR027417">
    <property type="entry name" value="P-loop_NTPase"/>
</dbReference>
<name>A0A9D3UHP2_9ROSI</name>
<feature type="domain" description="TIR" evidence="10">
    <location>
        <begin position="52"/>
        <end position="219"/>
    </location>
</feature>
<gene>
    <name evidence="11" type="ORF">J1N35_036246</name>
</gene>
<sequence>MMMDILRFSSYCKHKQLSKANLFPWCILLSFASVSHYLFPFTEYSFSSPRPMKHQVFLSFRGEDTRLNFTSHLLKALKDTGTNVFLDEETLERGEQISPALSNAIVASNLSIIILSKDYASSKSCLAEVSWIMKCKRTQQQIVLPIFYHVDPSDVRNLGGSFKTSFNDHESKSLDQVQRWKEAFAEVGKLKGWHIEGGKSDRPETEYIKDIVEYVTKKLMNDKSSTTFEELVGIDNQKTTILKLIMQKDCRVIGLWGMAGIGKTSLAGVVYNEIYSKFEGCRFLLNVREKIQKQGMEYLRNSLLSEILNQRNHIFTPLIGSTFIQERLKNKKVIVVLDDVDDPDLIDYLGVKHFGDGSKIILTSRDRQVLKNGGADKIYKINELNKNSSLQLFSTFAFKQLNPTANFRDLSNHFVRYAQGNPLALKVLGSKPYTKSRKEWESEVDRLKEYGQPKISQILKCSFDELDELEKNLFLDIACFFKGKFKTEVEDILCSLYKGAVCGISNLVDKCLLDVSRFQDMLDNLGRRRLQFHSLREEPLMISMHDILEELGKDIVRQDAIGIGNCSRLWSPKDVYQVLRYNKGTESIRGIKLDMSQIDNLGLSPVIFENMLNLRFIHFYFPRKFKKCWNKNLLADQVDIISLPDELRYLSWSYYPFKSLSSSFNPKNLVVLKLPYGDMEQLWNEDDHQDLVSLREIQLSDCKNLRKIPNLPGAIHLEILNCDGCESLIEFPCLTHLASLKSFQHRRCHNLEKFPEIPSHLNFLYLEGTRIEEVPDSIEHLVGLSNLELGNSRVKNVSNNISKLESLSYLGLSHCPITKFPEIPRSLSVLDLSKTQIEQVSLSSDCVSNLQYLDMSGSSIHKLQCNISLSGSGEIPTIDVPSSILRFKSLQTWTMNHCKSLKLLLELPPLIGHLDAHDCTSLEKVSFTDKNLQQHDFSDGNDEFCMMFSNCFKLNPDSIDSIEANAMFKIGSIAENWGERYYFDPGTSVCCFPGTEISANKFESQNVNSSLTLKIAPNVCGKRRFLAFAICLVADLTHCTGFRKLEFTSEYQMTVSSCSDGGGDCGKLIVDLSDDGIFKSKHKYMGDHVLILFKNDMVKEAKNYEEASFKFYIRSYSYNEEGKKICLHDFKVKKCGVHVFYVGAKSCADGNVESSENSNLNEMSNDESDDSFYSAEEDIVEEANSDHTKEALAMMEKKGMEGLND</sequence>
<dbReference type="PANTHER" id="PTHR11017">
    <property type="entry name" value="LEUCINE-RICH REPEAT-CONTAINING PROTEIN"/>
    <property type="match status" value="1"/>
</dbReference>
<dbReference type="Pfam" id="PF23282">
    <property type="entry name" value="WHD_ROQ1"/>
    <property type="match status" value="1"/>
</dbReference>
<reference evidence="11 12" key="1">
    <citation type="journal article" date="2021" name="Plant Biotechnol. J.">
        <title>Multi-omics assisted identification of the key and species-specific regulatory components of drought-tolerant mechanisms in Gossypium stocksii.</title>
        <authorList>
            <person name="Yu D."/>
            <person name="Ke L."/>
            <person name="Zhang D."/>
            <person name="Wu Y."/>
            <person name="Sun Y."/>
            <person name="Mei J."/>
            <person name="Sun J."/>
            <person name="Sun Y."/>
        </authorList>
    </citation>
    <scope>NUCLEOTIDE SEQUENCE [LARGE SCALE GENOMIC DNA]</scope>
    <source>
        <strain evidence="12">cv. E1</strain>
        <tissue evidence="11">Leaf</tissue>
    </source>
</reference>
<dbReference type="InterPro" id="IPR032675">
    <property type="entry name" value="LRR_dom_sf"/>
</dbReference>
<dbReference type="EMBL" id="JAIQCV010000011">
    <property type="protein sequence ID" value="KAH1045462.1"/>
    <property type="molecule type" value="Genomic_DNA"/>
</dbReference>
<dbReference type="Gene3D" id="3.40.50.10140">
    <property type="entry name" value="Toll/interleukin-1 receptor homology (TIR) domain"/>
    <property type="match status" value="1"/>
</dbReference>
<dbReference type="Proteomes" id="UP000828251">
    <property type="component" value="Unassembled WGS sequence"/>
</dbReference>
<protein>
    <recommendedName>
        <fullName evidence="1">ADP-ribosyl cyclase/cyclic ADP-ribose hydrolase</fullName>
        <ecNumber evidence="1">3.2.2.6</ecNumber>
    </recommendedName>
</protein>
<feature type="transmembrane region" description="Helical" evidence="9">
    <location>
        <begin position="21"/>
        <end position="39"/>
    </location>
</feature>
<evidence type="ECO:0000256" key="4">
    <source>
        <dbReference type="ARBA" id="ARBA00022801"/>
    </source>
</evidence>
<organism evidence="11 12">
    <name type="scientific">Gossypium stocksii</name>
    <dbReference type="NCBI Taxonomy" id="47602"/>
    <lineage>
        <taxon>Eukaryota</taxon>
        <taxon>Viridiplantae</taxon>
        <taxon>Streptophyta</taxon>
        <taxon>Embryophyta</taxon>
        <taxon>Tracheophyta</taxon>
        <taxon>Spermatophyta</taxon>
        <taxon>Magnoliopsida</taxon>
        <taxon>eudicotyledons</taxon>
        <taxon>Gunneridae</taxon>
        <taxon>Pentapetalae</taxon>
        <taxon>rosids</taxon>
        <taxon>malvids</taxon>
        <taxon>Malvales</taxon>
        <taxon>Malvaceae</taxon>
        <taxon>Malvoideae</taxon>
        <taxon>Gossypium</taxon>
    </lineage>
</organism>
<dbReference type="FunFam" id="3.40.50.10140:FF:000007">
    <property type="entry name" value="Disease resistance protein (TIR-NBS-LRR class)"/>
    <property type="match status" value="1"/>
</dbReference>
<evidence type="ECO:0000313" key="11">
    <source>
        <dbReference type="EMBL" id="KAH1045462.1"/>
    </source>
</evidence>
<dbReference type="InterPro" id="IPR058192">
    <property type="entry name" value="WHD_ROQ1-like"/>
</dbReference>
<dbReference type="Gene3D" id="1.10.8.430">
    <property type="entry name" value="Helical domain of apoptotic protease-activating factors"/>
    <property type="match status" value="1"/>
</dbReference>
<dbReference type="InterPro" id="IPR045344">
    <property type="entry name" value="C-JID"/>
</dbReference>
<proteinExistence type="predicted"/>
<evidence type="ECO:0000256" key="6">
    <source>
        <dbReference type="ARBA" id="ARBA00023027"/>
    </source>
</evidence>
<evidence type="ECO:0000259" key="10">
    <source>
        <dbReference type="PROSITE" id="PS50104"/>
    </source>
</evidence>
<dbReference type="PRINTS" id="PR00364">
    <property type="entry name" value="DISEASERSIST"/>
</dbReference>
<keyword evidence="9" id="KW-0472">Membrane</keyword>
<dbReference type="PANTHER" id="PTHR11017:SF479">
    <property type="entry name" value="DISEASE RESISTANCE PROTEIN (TIR-NBS-LRR CLASS) FAMILY"/>
    <property type="match status" value="1"/>
</dbReference>
<dbReference type="InterPro" id="IPR042197">
    <property type="entry name" value="Apaf_helical"/>
</dbReference>
<keyword evidence="5" id="KW-0611">Plant defense</keyword>
<dbReference type="GO" id="GO:0006952">
    <property type="term" value="P:defense response"/>
    <property type="evidence" value="ECO:0007669"/>
    <property type="project" value="UniProtKB-KW"/>
</dbReference>
<dbReference type="Gene3D" id="3.80.10.10">
    <property type="entry name" value="Ribonuclease Inhibitor"/>
    <property type="match status" value="2"/>
</dbReference>
<evidence type="ECO:0000256" key="1">
    <source>
        <dbReference type="ARBA" id="ARBA00011982"/>
    </source>
</evidence>
<comment type="catalytic activity">
    <reaction evidence="7">
        <text>NAD(+) + H2O = ADP-D-ribose + nicotinamide + H(+)</text>
        <dbReference type="Rhea" id="RHEA:16301"/>
        <dbReference type="ChEBI" id="CHEBI:15377"/>
        <dbReference type="ChEBI" id="CHEBI:15378"/>
        <dbReference type="ChEBI" id="CHEBI:17154"/>
        <dbReference type="ChEBI" id="CHEBI:57540"/>
        <dbReference type="ChEBI" id="CHEBI:57967"/>
        <dbReference type="EC" id="3.2.2.6"/>
    </reaction>
    <physiologicalReaction direction="left-to-right" evidence="7">
        <dbReference type="Rhea" id="RHEA:16302"/>
    </physiologicalReaction>
</comment>
<feature type="region of interest" description="Disordered" evidence="8">
    <location>
        <begin position="1151"/>
        <end position="1172"/>
    </location>
</feature>
<evidence type="ECO:0000256" key="2">
    <source>
        <dbReference type="ARBA" id="ARBA00022614"/>
    </source>
</evidence>
<keyword evidence="4" id="KW-0378">Hydrolase</keyword>
<dbReference type="InterPro" id="IPR036390">
    <property type="entry name" value="WH_DNA-bd_sf"/>
</dbReference>
<evidence type="ECO:0000256" key="3">
    <source>
        <dbReference type="ARBA" id="ARBA00022737"/>
    </source>
</evidence>
<keyword evidence="2" id="KW-0433">Leucine-rich repeat</keyword>
<dbReference type="AlphaFoldDB" id="A0A9D3UHP2"/>
<dbReference type="Pfam" id="PF01582">
    <property type="entry name" value="TIR"/>
    <property type="match status" value="1"/>
</dbReference>
<comment type="caution">
    <text evidence="11">The sequence shown here is derived from an EMBL/GenBank/DDBJ whole genome shotgun (WGS) entry which is preliminary data.</text>
</comment>
<dbReference type="SUPFAM" id="SSF52058">
    <property type="entry name" value="L domain-like"/>
    <property type="match status" value="1"/>
</dbReference>
<dbReference type="InterPro" id="IPR035897">
    <property type="entry name" value="Toll_tir_struct_dom_sf"/>
</dbReference>
<keyword evidence="12" id="KW-1185">Reference proteome</keyword>
<dbReference type="SUPFAM" id="SSF52200">
    <property type="entry name" value="Toll/Interleukin receptor TIR domain"/>
    <property type="match status" value="1"/>
</dbReference>
<dbReference type="InterPro" id="IPR002182">
    <property type="entry name" value="NB-ARC"/>
</dbReference>
<dbReference type="EC" id="3.2.2.6" evidence="1"/>
<dbReference type="InterPro" id="IPR044974">
    <property type="entry name" value="Disease_R_plants"/>
</dbReference>
<dbReference type="SMART" id="SM00255">
    <property type="entry name" value="TIR"/>
    <property type="match status" value="1"/>
</dbReference>
<feature type="compositionally biased region" description="Low complexity" evidence="8">
    <location>
        <begin position="1153"/>
        <end position="1163"/>
    </location>
</feature>
<dbReference type="PROSITE" id="PS50104">
    <property type="entry name" value="TIR"/>
    <property type="match status" value="1"/>
</dbReference>
<evidence type="ECO:0000313" key="12">
    <source>
        <dbReference type="Proteomes" id="UP000828251"/>
    </source>
</evidence>
<keyword evidence="9" id="KW-0812">Transmembrane</keyword>
<keyword evidence="6" id="KW-0520">NAD</keyword>
<dbReference type="GO" id="GO:0007165">
    <property type="term" value="P:signal transduction"/>
    <property type="evidence" value="ECO:0007669"/>
    <property type="project" value="InterPro"/>
</dbReference>
<evidence type="ECO:0000256" key="9">
    <source>
        <dbReference type="SAM" id="Phobius"/>
    </source>
</evidence>
<dbReference type="SUPFAM" id="SSF52540">
    <property type="entry name" value="P-loop containing nucleoside triphosphate hydrolases"/>
    <property type="match status" value="1"/>
</dbReference>
<dbReference type="GO" id="GO:0061809">
    <property type="term" value="F:NAD+ nucleosidase activity, cyclic ADP-ribose generating"/>
    <property type="evidence" value="ECO:0007669"/>
    <property type="project" value="UniProtKB-EC"/>
</dbReference>
<keyword evidence="3" id="KW-0677">Repeat</keyword>
<keyword evidence="9" id="KW-1133">Transmembrane helix</keyword>
<dbReference type="Gene3D" id="3.40.50.300">
    <property type="entry name" value="P-loop containing nucleotide triphosphate hydrolases"/>
    <property type="match status" value="1"/>
</dbReference>
<dbReference type="OrthoDB" id="961019at2759"/>
<dbReference type="InterPro" id="IPR000157">
    <property type="entry name" value="TIR_dom"/>
</dbReference>
<evidence type="ECO:0000256" key="5">
    <source>
        <dbReference type="ARBA" id="ARBA00022821"/>
    </source>
</evidence>
<dbReference type="GO" id="GO:0043531">
    <property type="term" value="F:ADP binding"/>
    <property type="evidence" value="ECO:0007669"/>
    <property type="project" value="InterPro"/>
</dbReference>
<accession>A0A9D3UHP2</accession>
<dbReference type="Pfam" id="PF20160">
    <property type="entry name" value="C-JID"/>
    <property type="match status" value="1"/>
</dbReference>
<dbReference type="SUPFAM" id="SSF46785">
    <property type="entry name" value="Winged helix' DNA-binding domain"/>
    <property type="match status" value="1"/>
</dbReference>